<dbReference type="GO" id="GO:0004674">
    <property type="term" value="F:protein serine/threonine kinase activity"/>
    <property type="evidence" value="ECO:0007669"/>
    <property type="project" value="UniProtKB-KW"/>
</dbReference>
<keyword evidence="6" id="KW-1185">Reference proteome</keyword>
<dbReference type="GO" id="GO:0005737">
    <property type="term" value="C:cytoplasm"/>
    <property type="evidence" value="ECO:0007669"/>
    <property type="project" value="TreeGrafter"/>
</dbReference>
<dbReference type="PROSITE" id="PS00108">
    <property type="entry name" value="PROTEIN_KINASE_ST"/>
    <property type="match status" value="1"/>
</dbReference>
<dbReference type="Pfam" id="PF00069">
    <property type="entry name" value="Pkinase"/>
    <property type="match status" value="1"/>
</dbReference>
<dbReference type="PANTHER" id="PTHR24348">
    <property type="entry name" value="SERINE/THREONINE-PROTEIN KINASE UNC-51-RELATED"/>
    <property type="match status" value="1"/>
</dbReference>
<dbReference type="Gene3D" id="1.10.510.10">
    <property type="entry name" value="Transferase(Phosphotransferase) domain 1"/>
    <property type="match status" value="1"/>
</dbReference>
<accession>A0A401IBS2</accession>
<dbReference type="InterPro" id="IPR045269">
    <property type="entry name" value="Atg1-like"/>
</dbReference>
<dbReference type="AlphaFoldDB" id="A0A401IBS2"/>
<reference evidence="6" key="1">
    <citation type="submission" date="2017-05" db="EMBL/GenBank/DDBJ databases">
        <title>Physiological properties and genetic analysis related to exopolysaccharide production of fresh-water unicellular cyanobacterium Aphanothece sacrum, Suizenji Nori, that has been cultured as a food source in Japan.</title>
        <authorList>
            <person name="Kanesaki Y."/>
            <person name="Yoshikawa S."/>
            <person name="Ohki K."/>
        </authorList>
    </citation>
    <scope>NUCLEOTIDE SEQUENCE [LARGE SCALE GENOMIC DNA]</scope>
    <source>
        <strain evidence="6">FPU1</strain>
    </source>
</reference>
<proteinExistence type="predicted"/>
<evidence type="ECO:0000256" key="3">
    <source>
        <dbReference type="PROSITE-ProRule" id="PRU10141"/>
    </source>
</evidence>
<evidence type="ECO:0000256" key="2">
    <source>
        <dbReference type="ARBA" id="ARBA00022840"/>
    </source>
</evidence>
<dbReference type="InterPro" id="IPR011009">
    <property type="entry name" value="Kinase-like_dom_sf"/>
</dbReference>
<keyword evidence="5" id="KW-0418">Kinase</keyword>
<comment type="caution">
    <text evidence="5">The sequence shown here is derived from an EMBL/GenBank/DDBJ whole genome shotgun (WGS) entry which is preliminary data.</text>
</comment>
<dbReference type="InterPro" id="IPR017441">
    <property type="entry name" value="Protein_kinase_ATP_BS"/>
</dbReference>
<sequence length="612" mass="69829">MLKTTSSHRSNYRLLGQIGQGQFGRVYCAIHRKTGNLVALKDLNDKRFPTNKFLREFAYLIRLRHPNIVSCHAIEYHPQGRYLVMDYCEGGTLRDLMESEANLSLGLRLKLITDILLGLEHAHENRIIHCDIKPENILLSLTNNSWIARITDFGISRFSEEQNISSQGQGYTGSPAYMSPERYYGKYSYPCDIYSVGIIFYELMVGERPFSGLPGDLMTAHLNQRITIPDSVPTPLHSIITKALEKLPQRRFTSAKEMLTSLQLAIDKLGDQISTSWLLSPPSFPEISSDITLVKQESLNAAITHLGVDSQYLYSSTSDRLSCQTYFDSTLRGDPIQQWQISLSEPIIEMNLRNSCCFVLTRSLTSSVPQYTFYQFSPIINLSNLTNYRISPTLFAHDCISAIDLHSHWLALVCSSQYQDISTRFQLFKLPDFFPIYTSIPCPLPSQIVPLDRRYGLALFPRQSQENQRTFLYLFHRRGRYIKKFSFPLFVSSLIPNYSSGYEFFSIETNQPMSGIIIKFKPLKVTRIPLNINPTFIIAQKWGYGLGNEEGKVIFLDRDGFQIGYLELSKTITAMAGFGETGLLIATFDKEKGELFRFDLANLISRTSQFND</sequence>
<dbReference type="EMBL" id="BDQK01000001">
    <property type="protein sequence ID" value="GBF78728.1"/>
    <property type="molecule type" value="Genomic_DNA"/>
</dbReference>
<feature type="binding site" evidence="3">
    <location>
        <position position="41"/>
    </location>
    <ligand>
        <name>ATP</name>
        <dbReference type="ChEBI" id="CHEBI:30616"/>
    </ligand>
</feature>
<evidence type="ECO:0000256" key="1">
    <source>
        <dbReference type="ARBA" id="ARBA00022741"/>
    </source>
</evidence>
<evidence type="ECO:0000259" key="4">
    <source>
        <dbReference type="PROSITE" id="PS50011"/>
    </source>
</evidence>
<dbReference type="SUPFAM" id="SSF56112">
    <property type="entry name" value="Protein kinase-like (PK-like)"/>
    <property type="match status" value="1"/>
</dbReference>
<dbReference type="InterPro" id="IPR008271">
    <property type="entry name" value="Ser/Thr_kinase_AS"/>
</dbReference>
<dbReference type="PROSITE" id="PS00107">
    <property type="entry name" value="PROTEIN_KINASE_ATP"/>
    <property type="match status" value="1"/>
</dbReference>
<protein>
    <submittedName>
        <fullName evidence="5">Serine/threonine protein kinase</fullName>
    </submittedName>
</protein>
<dbReference type="PANTHER" id="PTHR24348:SF68">
    <property type="entry name" value="SERINE_THREONINE-PROTEIN KINASE ATG1C"/>
    <property type="match status" value="1"/>
</dbReference>
<dbReference type="CDD" id="cd14014">
    <property type="entry name" value="STKc_PknB_like"/>
    <property type="match status" value="1"/>
</dbReference>
<name>A0A401IBS2_APHSA</name>
<dbReference type="GO" id="GO:0005524">
    <property type="term" value="F:ATP binding"/>
    <property type="evidence" value="ECO:0007669"/>
    <property type="project" value="UniProtKB-UniRule"/>
</dbReference>
<organism evidence="5 6">
    <name type="scientific">Aphanothece sacrum FPU1</name>
    <dbReference type="NCBI Taxonomy" id="1920663"/>
    <lineage>
        <taxon>Bacteria</taxon>
        <taxon>Bacillati</taxon>
        <taxon>Cyanobacteriota</taxon>
        <taxon>Cyanophyceae</taxon>
        <taxon>Oscillatoriophycideae</taxon>
        <taxon>Chroococcales</taxon>
        <taxon>Aphanothecaceae</taxon>
        <taxon>Aphanothece</taxon>
    </lineage>
</organism>
<keyword evidence="5" id="KW-0808">Transferase</keyword>
<dbReference type="PROSITE" id="PS50011">
    <property type="entry name" value="PROTEIN_KINASE_DOM"/>
    <property type="match status" value="1"/>
</dbReference>
<keyword evidence="2 3" id="KW-0067">ATP-binding</keyword>
<keyword evidence="5" id="KW-0723">Serine/threonine-protein kinase</keyword>
<evidence type="ECO:0000313" key="6">
    <source>
        <dbReference type="Proteomes" id="UP000287247"/>
    </source>
</evidence>
<dbReference type="Proteomes" id="UP000287247">
    <property type="component" value="Unassembled WGS sequence"/>
</dbReference>
<dbReference type="InterPro" id="IPR000719">
    <property type="entry name" value="Prot_kinase_dom"/>
</dbReference>
<evidence type="ECO:0000313" key="5">
    <source>
        <dbReference type="EMBL" id="GBF78728.1"/>
    </source>
</evidence>
<feature type="domain" description="Protein kinase" evidence="4">
    <location>
        <begin position="12"/>
        <end position="266"/>
    </location>
</feature>
<dbReference type="SMART" id="SM00220">
    <property type="entry name" value="S_TKc"/>
    <property type="match status" value="1"/>
</dbReference>
<keyword evidence="1 3" id="KW-0547">Nucleotide-binding</keyword>
<gene>
    <name evidence="5" type="ORF">AsFPU1_0117</name>
</gene>